<name>M2MDF7_BAUPA</name>
<accession>M2MDF7</accession>
<dbReference type="CDD" id="cd05259">
    <property type="entry name" value="PCBER_SDR_a"/>
    <property type="match status" value="1"/>
</dbReference>
<evidence type="ECO:0000259" key="3">
    <source>
        <dbReference type="Pfam" id="PF05368"/>
    </source>
</evidence>
<dbReference type="eggNOG" id="ENOG502SHHA">
    <property type="taxonomic scope" value="Eukaryota"/>
</dbReference>
<dbReference type="STRING" id="717646.M2MDF7"/>
<dbReference type="InterPro" id="IPR045312">
    <property type="entry name" value="PCBER-like"/>
</dbReference>
<keyword evidence="2" id="KW-0560">Oxidoreductase</keyword>
<evidence type="ECO:0000313" key="5">
    <source>
        <dbReference type="Proteomes" id="UP000011761"/>
    </source>
</evidence>
<organism evidence="4 5">
    <name type="scientific">Baudoinia panamericana (strain UAMH 10762)</name>
    <name type="common">Angels' share fungus</name>
    <name type="synonym">Baudoinia compniacensis (strain UAMH 10762)</name>
    <dbReference type="NCBI Taxonomy" id="717646"/>
    <lineage>
        <taxon>Eukaryota</taxon>
        <taxon>Fungi</taxon>
        <taxon>Dikarya</taxon>
        <taxon>Ascomycota</taxon>
        <taxon>Pezizomycotina</taxon>
        <taxon>Dothideomycetes</taxon>
        <taxon>Dothideomycetidae</taxon>
        <taxon>Mycosphaerellales</taxon>
        <taxon>Teratosphaeriaceae</taxon>
        <taxon>Baudoinia</taxon>
    </lineage>
</organism>
<dbReference type="PANTHER" id="PTHR47706">
    <property type="entry name" value="NMRA-LIKE FAMILY PROTEIN"/>
    <property type="match status" value="1"/>
</dbReference>
<evidence type="ECO:0000256" key="2">
    <source>
        <dbReference type="ARBA" id="ARBA00023002"/>
    </source>
</evidence>
<dbReference type="OrthoDB" id="9984533at2759"/>
<protein>
    <recommendedName>
        <fullName evidence="3">NmrA-like domain-containing protein</fullName>
    </recommendedName>
</protein>
<feature type="domain" description="NmrA-like" evidence="3">
    <location>
        <begin position="4"/>
        <end position="235"/>
    </location>
</feature>
<dbReference type="RefSeq" id="XP_007678368.1">
    <property type="nucleotide sequence ID" value="XM_007680178.1"/>
</dbReference>
<dbReference type="GeneID" id="19115424"/>
<dbReference type="SUPFAM" id="SSF51735">
    <property type="entry name" value="NAD(P)-binding Rossmann-fold domains"/>
    <property type="match status" value="1"/>
</dbReference>
<dbReference type="EMBL" id="KB445558">
    <property type="protein sequence ID" value="EMC94551.1"/>
    <property type="molecule type" value="Genomic_DNA"/>
</dbReference>
<keyword evidence="5" id="KW-1185">Reference proteome</keyword>
<dbReference type="Proteomes" id="UP000011761">
    <property type="component" value="Unassembled WGS sequence"/>
</dbReference>
<dbReference type="Pfam" id="PF05368">
    <property type="entry name" value="NmrA"/>
    <property type="match status" value="1"/>
</dbReference>
<dbReference type="Gene3D" id="3.90.25.10">
    <property type="entry name" value="UDP-galactose 4-epimerase, domain 1"/>
    <property type="match status" value="1"/>
</dbReference>
<dbReference type="HOGENOM" id="CLU_044876_3_3_1"/>
<dbReference type="GO" id="GO:0016491">
    <property type="term" value="F:oxidoreductase activity"/>
    <property type="evidence" value="ECO:0007669"/>
    <property type="project" value="UniProtKB-KW"/>
</dbReference>
<dbReference type="InterPro" id="IPR008030">
    <property type="entry name" value="NmrA-like"/>
</dbReference>
<gene>
    <name evidence="4" type="ORF">BAUCODRAFT_552073</name>
</gene>
<dbReference type="Gene3D" id="3.40.50.720">
    <property type="entry name" value="NAD(P)-binding Rossmann-like Domain"/>
    <property type="match status" value="1"/>
</dbReference>
<dbReference type="PANTHER" id="PTHR47706:SF9">
    <property type="entry name" value="NMRA-LIKE DOMAIN-CONTAINING PROTEIN-RELATED"/>
    <property type="match status" value="1"/>
</dbReference>
<dbReference type="InterPro" id="IPR036291">
    <property type="entry name" value="NAD(P)-bd_dom_sf"/>
</dbReference>
<dbReference type="KEGG" id="bcom:BAUCODRAFT_552073"/>
<proteinExistence type="predicted"/>
<dbReference type="InterPro" id="IPR051609">
    <property type="entry name" value="NmrA/Isoflavone_reductase-like"/>
</dbReference>
<reference evidence="4 5" key="1">
    <citation type="journal article" date="2012" name="PLoS Pathog.">
        <title>Diverse lifestyles and strategies of plant pathogenesis encoded in the genomes of eighteen Dothideomycetes fungi.</title>
        <authorList>
            <person name="Ohm R.A."/>
            <person name="Feau N."/>
            <person name="Henrissat B."/>
            <person name="Schoch C.L."/>
            <person name="Horwitz B.A."/>
            <person name="Barry K.W."/>
            <person name="Condon B.J."/>
            <person name="Copeland A.C."/>
            <person name="Dhillon B."/>
            <person name="Glaser F."/>
            <person name="Hesse C.N."/>
            <person name="Kosti I."/>
            <person name="LaButti K."/>
            <person name="Lindquist E.A."/>
            <person name="Lucas S."/>
            <person name="Salamov A.A."/>
            <person name="Bradshaw R.E."/>
            <person name="Ciuffetti L."/>
            <person name="Hamelin R.C."/>
            <person name="Kema G.H.J."/>
            <person name="Lawrence C."/>
            <person name="Scott J.A."/>
            <person name="Spatafora J.W."/>
            <person name="Turgeon B.G."/>
            <person name="de Wit P.J.G.M."/>
            <person name="Zhong S."/>
            <person name="Goodwin S.B."/>
            <person name="Grigoriev I.V."/>
        </authorList>
    </citation>
    <scope>NUCLEOTIDE SEQUENCE [LARGE SCALE GENOMIC DNA]</scope>
    <source>
        <strain evidence="4 5">UAMH 10762</strain>
    </source>
</reference>
<dbReference type="AlphaFoldDB" id="M2MDF7"/>
<keyword evidence="1" id="KW-0521">NADP</keyword>
<evidence type="ECO:0000313" key="4">
    <source>
        <dbReference type="EMBL" id="EMC94551.1"/>
    </source>
</evidence>
<evidence type="ECO:0000256" key="1">
    <source>
        <dbReference type="ARBA" id="ARBA00022857"/>
    </source>
</evidence>
<sequence length="299" mass="33336">MAMKKVMLLGADGTLGPSMLNALLAHDFDVTVLKREGSRSLDNYPPNVKVARVHDDMPIHSLTTALKGQDALIATIKGSQTEVQKRLADACVASGVHRFIPADFGSCDSSSPLTQELVPLYKHKAELREYLTQLATSHESFSWTSLVCGHFFDWDPAFIHLWPQEHRADILDDGEKKFSISTLSRVGEATARILQHADETANQMLYVQSFCVTQNEIISAFEKATNSKWHISSLEAEKYKVEQKAKADAGDKDAVEHLVWYLGTVDADWTRNEGFAMQMLGLQDEDLHEVVSKMVKQSS</sequence>
<dbReference type="OMA" id="ADYGSCD"/>